<evidence type="ECO:0000313" key="2">
    <source>
        <dbReference type="Proteomes" id="UP001151133"/>
    </source>
</evidence>
<organism evidence="1 2">
    <name type="scientific">Flavobacterium frigoritolerans</name>
    <dbReference type="NCBI Taxonomy" id="2987686"/>
    <lineage>
        <taxon>Bacteria</taxon>
        <taxon>Pseudomonadati</taxon>
        <taxon>Bacteroidota</taxon>
        <taxon>Flavobacteriia</taxon>
        <taxon>Flavobacteriales</taxon>
        <taxon>Flavobacteriaceae</taxon>
        <taxon>Flavobacterium</taxon>
    </lineage>
</organism>
<dbReference type="AlphaFoldDB" id="A0A9X2ZIC3"/>
<evidence type="ECO:0008006" key="3">
    <source>
        <dbReference type="Google" id="ProtNLM"/>
    </source>
</evidence>
<dbReference type="RefSeq" id="WP_264286256.1">
    <property type="nucleotide sequence ID" value="NZ_JAOZEV010000004.1"/>
</dbReference>
<comment type="caution">
    <text evidence="1">The sequence shown here is derived from an EMBL/GenBank/DDBJ whole genome shotgun (WGS) entry which is preliminary data.</text>
</comment>
<name>A0A9X2ZIC3_9FLAO</name>
<dbReference type="PROSITE" id="PS51257">
    <property type="entry name" value="PROKAR_LIPOPROTEIN"/>
    <property type="match status" value="1"/>
</dbReference>
<proteinExistence type="predicted"/>
<reference evidence="1" key="1">
    <citation type="submission" date="2022-10" db="EMBL/GenBank/DDBJ databases">
        <title>Two novel species of Flavobacterium.</title>
        <authorList>
            <person name="Liu Q."/>
            <person name="Xin Y.-H."/>
        </authorList>
    </citation>
    <scope>NUCLEOTIDE SEQUENCE</scope>
    <source>
        <strain evidence="1">LS1R47</strain>
    </source>
</reference>
<keyword evidence="2" id="KW-1185">Reference proteome</keyword>
<evidence type="ECO:0000313" key="1">
    <source>
        <dbReference type="EMBL" id="MCV9931951.1"/>
    </source>
</evidence>
<dbReference type="EMBL" id="JAOZEV010000004">
    <property type="protein sequence ID" value="MCV9931951.1"/>
    <property type="molecule type" value="Genomic_DNA"/>
</dbReference>
<accession>A0A9X2ZIC3</accession>
<gene>
    <name evidence="1" type="ORF">OIU80_06620</name>
</gene>
<protein>
    <recommendedName>
        <fullName evidence="3">Lipoprotein</fullName>
    </recommendedName>
</protein>
<sequence length="167" mass="19362">MGILKYISFFLLVFFSSCINTEYKKIDDSFSDIHIKEWNSSICPKKVVFERYVKKTNFKKLIDRNTNFEIGGCEKTESKFNQRVFTPIIPYEGHINYDIKLIIDDSLEFKITNIQDKLDTISGKSGPGKWLVMNNIKSLIINSHKLDNTKTPLSFNIPTKIGKIIKK</sequence>
<dbReference type="Proteomes" id="UP001151133">
    <property type="component" value="Unassembled WGS sequence"/>
</dbReference>